<dbReference type="HOGENOM" id="CLU_2414903_0_0_1"/>
<keyword evidence="1" id="KW-0812">Transmembrane</keyword>
<proteinExistence type="predicted"/>
<keyword evidence="1" id="KW-0472">Membrane</keyword>
<reference evidence="2 3" key="1">
    <citation type="journal article" date="2010" name="Nature">
        <title>Perigord black truffle genome uncovers evolutionary origins and mechanisms of symbiosis.</title>
        <authorList>
            <person name="Martin F."/>
            <person name="Kohler A."/>
            <person name="Murat C."/>
            <person name="Balestrini R."/>
            <person name="Coutinho P.M."/>
            <person name="Jaillon O."/>
            <person name="Montanini B."/>
            <person name="Morin E."/>
            <person name="Noel B."/>
            <person name="Percudani R."/>
            <person name="Porcel B."/>
            <person name="Rubini A."/>
            <person name="Amicucci A."/>
            <person name="Amselem J."/>
            <person name="Anthouard V."/>
            <person name="Arcioni S."/>
            <person name="Artiguenave F."/>
            <person name="Aury J.M."/>
            <person name="Ballario P."/>
            <person name="Bolchi A."/>
            <person name="Brenna A."/>
            <person name="Brun A."/>
            <person name="Buee M."/>
            <person name="Cantarel B."/>
            <person name="Chevalier G."/>
            <person name="Couloux A."/>
            <person name="Da Silva C."/>
            <person name="Denoeud F."/>
            <person name="Duplessis S."/>
            <person name="Ghignone S."/>
            <person name="Hilselberger B."/>
            <person name="Iotti M."/>
            <person name="Marcais B."/>
            <person name="Mello A."/>
            <person name="Miranda M."/>
            <person name="Pacioni G."/>
            <person name="Quesneville H."/>
            <person name="Riccioni C."/>
            <person name="Ruotolo R."/>
            <person name="Splivallo R."/>
            <person name="Stocchi V."/>
            <person name="Tisserant E."/>
            <person name="Viscomi A.R."/>
            <person name="Zambonelli A."/>
            <person name="Zampieri E."/>
            <person name="Henrissat B."/>
            <person name="Lebrun M.H."/>
            <person name="Paolocci F."/>
            <person name="Bonfante P."/>
            <person name="Ottonello S."/>
            <person name="Wincker P."/>
        </authorList>
    </citation>
    <scope>NUCLEOTIDE SEQUENCE [LARGE SCALE GENOMIC DNA]</scope>
    <source>
        <strain evidence="2 3">Mel28</strain>
    </source>
</reference>
<sequence>MGHFNSLFLLLCVQIFNLLFLSLVSDVSFGFPLFQLSVSQGHFGLRKVECFCGQPELLGHELQTGGNFRVGGVLGYGWFFIFVIDFFFISLW</sequence>
<evidence type="ECO:0000313" key="2">
    <source>
        <dbReference type="EMBL" id="CAZ86178.1"/>
    </source>
</evidence>
<evidence type="ECO:0000313" key="3">
    <source>
        <dbReference type="Proteomes" id="UP000006911"/>
    </source>
</evidence>
<dbReference type="RefSeq" id="XP_002841987.1">
    <property type="nucleotide sequence ID" value="XM_002841941.1"/>
</dbReference>
<evidence type="ECO:0000256" key="1">
    <source>
        <dbReference type="SAM" id="Phobius"/>
    </source>
</evidence>
<organism evidence="2 3">
    <name type="scientific">Tuber melanosporum (strain Mel28)</name>
    <name type="common">Perigord black truffle</name>
    <dbReference type="NCBI Taxonomy" id="656061"/>
    <lineage>
        <taxon>Eukaryota</taxon>
        <taxon>Fungi</taxon>
        <taxon>Dikarya</taxon>
        <taxon>Ascomycota</taxon>
        <taxon>Pezizomycotina</taxon>
        <taxon>Pezizomycetes</taxon>
        <taxon>Pezizales</taxon>
        <taxon>Tuberaceae</taxon>
        <taxon>Tuber</taxon>
    </lineage>
</organism>
<dbReference type="GeneID" id="9182813"/>
<dbReference type="Proteomes" id="UP000006911">
    <property type="component" value="Unassembled WGS sequence"/>
</dbReference>
<gene>
    <name evidence="2" type="ORF">GSTUM_00011473001</name>
</gene>
<accession>D5GNT5</accession>
<keyword evidence="3" id="KW-1185">Reference proteome</keyword>
<dbReference type="InParanoid" id="D5GNT5"/>
<dbReference type="KEGG" id="tml:GSTUM_00011473001"/>
<dbReference type="EMBL" id="FN430368">
    <property type="protein sequence ID" value="CAZ86178.1"/>
    <property type="molecule type" value="Genomic_DNA"/>
</dbReference>
<keyword evidence="1" id="KW-1133">Transmembrane helix</keyword>
<dbReference type="AlphaFoldDB" id="D5GNT5"/>
<protein>
    <submittedName>
        <fullName evidence="2">(Perigord truffle) hypothetical protein</fullName>
    </submittedName>
</protein>
<feature type="transmembrane region" description="Helical" evidence="1">
    <location>
        <begin position="73"/>
        <end position="91"/>
    </location>
</feature>
<name>D5GNT5_TUBMM</name>